<name>A0AAW5ZUM0_RALSL</name>
<proteinExistence type="predicted"/>
<comment type="caution">
    <text evidence="1">The sequence shown here is derived from an EMBL/GenBank/DDBJ whole genome shotgun (WGS) entry which is preliminary data.</text>
</comment>
<organism evidence="1 2">
    <name type="scientific">Ralstonia solanacearum</name>
    <name type="common">Pseudomonas solanacearum</name>
    <dbReference type="NCBI Taxonomy" id="305"/>
    <lineage>
        <taxon>Bacteria</taxon>
        <taxon>Pseudomonadati</taxon>
        <taxon>Pseudomonadota</taxon>
        <taxon>Betaproteobacteria</taxon>
        <taxon>Burkholderiales</taxon>
        <taxon>Burkholderiaceae</taxon>
        <taxon>Ralstonia</taxon>
        <taxon>Ralstonia solanacearum species complex</taxon>
    </lineage>
</organism>
<gene>
    <name evidence="1" type="ORF">LBW59_24025</name>
</gene>
<evidence type="ECO:0000313" key="2">
    <source>
        <dbReference type="Proteomes" id="UP001144050"/>
    </source>
</evidence>
<evidence type="ECO:0000313" key="1">
    <source>
        <dbReference type="EMBL" id="MDB0573819.1"/>
    </source>
</evidence>
<sequence length="62" mass="6898">MTELDLQKYQALSARTLKEQDFPGEAYDLARATLALVEEVRQLRATIDSLEGRGIDKTSGDV</sequence>
<protein>
    <submittedName>
        <fullName evidence="1">Uncharacterized protein</fullName>
    </submittedName>
</protein>
<accession>A0AAW5ZUM0</accession>
<dbReference type="EMBL" id="JAIVFG010000070">
    <property type="protein sequence ID" value="MDB0573819.1"/>
    <property type="molecule type" value="Genomic_DNA"/>
</dbReference>
<dbReference type="AlphaFoldDB" id="A0AAW5ZUM0"/>
<dbReference type="RefSeq" id="WP_042567805.1">
    <property type="nucleotide sequence ID" value="NZ_CDMB01000001.1"/>
</dbReference>
<dbReference type="Proteomes" id="UP001144050">
    <property type="component" value="Unassembled WGS sequence"/>
</dbReference>
<reference evidence="1" key="1">
    <citation type="submission" date="2021-09" db="EMBL/GenBank/DDBJ databases">
        <title>Genomic analysis of Ralstonia spp.</title>
        <authorList>
            <person name="Aburjaile F."/>
            <person name="Ariute J.C."/>
            <person name="Pais A.K.L."/>
            <person name="Albuquerque G.M.R."/>
            <person name="Silva A.M.F."/>
            <person name="Brenig B."/>
            <person name="Azevedo V."/>
            <person name="Matiuzzi M."/>
            <person name="Ramos R."/>
            <person name="Goes-Neto A."/>
            <person name="Soares S."/>
            <person name="Iseppon A.M.B."/>
            <person name="Souza E."/>
            <person name="Gama M."/>
        </authorList>
    </citation>
    <scope>NUCLEOTIDE SEQUENCE</scope>
    <source>
        <strain evidence="1">CCRMRs91</strain>
    </source>
</reference>